<feature type="non-terminal residue" evidence="1">
    <location>
        <position position="1"/>
    </location>
</feature>
<organism evidence="1 2">
    <name type="scientific">Candidatus Gottesmanbacteria bacterium GW2011_GWB1_49_7</name>
    <dbReference type="NCBI Taxonomy" id="1618448"/>
    <lineage>
        <taxon>Bacteria</taxon>
        <taxon>Candidatus Gottesmaniibacteriota</taxon>
    </lineage>
</organism>
<accession>A0A0G1YD56</accession>
<dbReference type="AlphaFoldDB" id="A0A0G1YD56"/>
<reference evidence="1 2" key="1">
    <citation type="journal article" date="2015" name="Nature">
        <title>rRNA introns, odd ribosomes, and small enigmatic genomes across a large radiation of phyla.</title>
        <authorList>
            <person name="Brown C.T."/>
            <person name="Hug L.A."/>
            <person name="Thomas B.C."/>
            <person name="Sharon I."/>
            <person name="Castelle C.J."/>
            <person name="Singh A."/>
            <person name="Wilkins M.J."/>
            <person name="Williams K.H."/>
            <person name="Banfield J.F."/>
        </authorList>
    </citation>
    <scope>NUCLEOTIDE SEQUENCE [LARGE SCALE GENOMIC DNA]</scope>
</reference>
<protein>
    <recommendedName>
        <fullName evidence="3">DUF4012 domain-containing protein</fullName>
    </recommendedName>
</protein>
<comment type="caution">
    <text evidence="1">The sequence shown here is derived from an EMBL/GenBank/DDBJ whole genome shotgun (WGS) entry which is preliminary data.</text>
</comment>
<evidence type="ECO:0000313" key="2">
    <source>
        <dbReference type="Proteomes" id="UP000034588"/>
    </source>
</evidence>
<gene>
    <name evidence="1" type="ORF">UY48_C0007G0001</name>
</gene>
<evidence type="ECO:0000313" key="1">
    <source>
        <dbReference type="EMBL" id="KKW12912.1"/>
    </source>
</evidence>
<proteinExistence type="predicted"/>
<dbReference type="Proteomes" id="UP000034588">
    <property type="component" value="Unassembled WGS sequence"/>
</dbReference>
<evidence type="ECO:0008006" key="3">
    <source>
        <dbReference type="Google" id="ProtNLM"/>
    </source>
</evidence>
<dbReference type="EMBL" id="LCQD01000007">
    <property type="protein sequence ID" value="KKW12912.1"/>
    <property type="molecule type" value="Genomic_DNA"/>
</dbReference>
<name>A0A0G1YD56_9BACT</name>
<dbReference type="Pfam" id="PF13196">
    <property type="entry name" value="DUF4012"/>
    <property type="match status" value="1"/>
</dbReference>
<sequence length="449" mass="49313">HMDELLSLFLQISGFTEPKTYLVLLQNSMELRPTGGFIGSVAVATFADGRLTNFDIQDVYTFDGQLKGHVDPPEAVRELLGTEHWYLRDSNWDPDFRESGGRAAWFYEKETGNTVDGVFAVNTPFVAQVLGAVGPIDLADYNDRITADNFYGKSLFYTQNNFFPGSTQKKDFLGTLARALMEKITTGKGTNITKLFSALTTAISAHDVLMMFTSSELQAMVEHLGWAGQVPTAPGCNGVSSAICRFDPLAIVEANMGVNKVNYFIRRTITRQITIDQDGSLEEAVTLTITNTSGGEDGKPYRTYVRFLLPQGSSVKSVVLDEAAIGPRQTNKTPLVLPYVDEISVLGESTVSAVALDILPGAEKQLTITYTLPPLQFGSEGAILDLFDQKQPGVSGTPARTIIRYPHVWTAGMEDREGFSGREFIAKDGQIEYNTILDADELTRIRLTK</sequence>
<dbReference type="InterPro" id="IPR025101">
    <property type="entry name" value="DUF4012"/>
</dbReference>